<dbReference type="RefSeq" id="WP_019380860.1">
    <property type="nucleotide sequence ID" value="NZ_CP015507.1"/>
</dbReference>
<evidence type="ECO:0000259" key="2">
    <source>
        <dbReference type="Pfam" id="PF13791"/>
    </source>
</evidence>
<keyword evidence="1" id="KW-0812">Transmembrane</keyword>
<dbReference type="eggNOG" id="ENOG502ZBZW">
    <property type="taxonomic scope" value="Bacteria"/>
</dbReference>
<evidence type="ECO:0000313" key="3">
    <source>
        <dbReference type="EMBL" id="AND43027.1"/>
    </source>
</evidence>
<geneLocation type="plasmid" evidence="4">
    <name>pbo1</name>
</geneLocation>
<keyword evidence="1" id="KW-0472">Membrane</keyword>
<feature type="transmembrane region" description="Helical" evidence="1">
    <location>
        <begin position="38"/>
        <end position="61"/>
    </location>
</feature>
<sequence>MSNKRISKEEDEKEIDFMSKPSLQLAVKRSKIKQTFKYIGITVFTTIVLLYVLISGSQYILNQRIEDDNQKSLLDPIYGANLSSGGGSYNYDLLSVTVDESTFKTVGDRSILWDTKIKKIPLFGRIETLSQGSGMVYTTSLDKEAHRHIRYNNFNNERKIDFYYPGLRYDYLPHELDIATDLDKNKLIEVAISFDKPMTLADVSKQLGYKNVNWLWVDTSTKAQMHRMEDELDSDSVKTKGGGGAFGFDINPQEPYANQHEEFFMRTLEELKKRGVRKSLVNDALKGIEENTRSTEGKIRYNGAVVTGTAEELKRFQDLSFIRASVLGATIDKY</sequence>
<accession>A0A160MHQ8</accession>
<gene>
    <name evidence="3" type="ORF">A361_28050</name>
</gene>
<dbReference type="KEGG" id="bon:A361_28050"/>
<keyword evidence="3" id="KW-0614">Plasmid</keyword>
<dbReference type="Proteomes" id="UP000077856">
    <property type="component" value="Plasmid pBO1"/>
</dbReference>
<proteinExistence type="predicted"/>
<dbReference type="Pfam" id="PF13791">
    <property type="entry name" value="Sigma_reg_C"/>
    <property type="match status" value="1"/>
</dbReference>
<protein>
    <recommendedName>
        <fullName evidence="2">Sigma factor regulator C-terminal domain-containing protein</fullName>
    </recommendedName>
</protein>
<organism evidence="3 4">
    <name type="scientific">Cytobacillus oceanisediminis 2691</name>
    <dbReference type="NCBI Taxonomy" id="1196031"/>
    <lineage>
        <taxon>Bacteria</taxon>
        <taxon>Bacillati</taxon>
        <taxon>Bacillota</taxon>
        <taxon>Bacilli</taxon>
        <taxon>Bacillales</taxon>
        <taxon>Bacillaceae</taxon>
        <taxon>Cytobacillus</taxon>
    </lineage>
</organism>
<keyword evidence="1" id="KW-1133">Transmembrane helix</keyword>
<evidence type="ECO:0000313" key="4">
    <source>
        <dbReference type="Proteomes" id="UP000077856"/>
    </source>
</evidence>
<evidence type="ECO:0000256" key="1">
    <source>
        <dbReference type="SAM" id="Phobius"/>
    </source>
</evidence>
<dbReference type="EMBL" id="CP015507">
    <property type="protein sequence ID" value="AND43027.1"/>
    <property type="molecule type" value="Genomic_DNA"/>
</dbReference>
<feature type="domain" description="Sigma factor regulator C-terminal" evidence="2">
    <location>
        <begin position="181"/>
        <end position="328"/>
    </location>
</feature>
<name>A0A160MHQ8_9BACI</name>
<reference evidence="3 4" key="1">
    <citation type="submission" date="2016-04" db="EMBL/GenBank/DDBJ databases">
        <title>Complete genome sequence of Bacillus oceanisediminis strain 2691.</title>
        <authorList>
            <person name="Jeong H."/>
            <person name="Kim H.J."/>
            <person name="Lee D.-W."/>
        </authorList>
    </citation>
    <scope>NUCLEOTIDE SEQUENCE [LARGE SCALE GENOMIC DNA]</scope>
    <source>
        <strain evidence="3 4">2691</strain>
        <plasmid evidence="4">pbo1</plasmid>
    </source>
</reference>
<dbReference type="AlphaFoldDB" id="A0A160MHQ8"/>
<dbReference type="InterPro" id="IPR025672">
    <property type="entry name" value="Sigma_reg_C_dom"/>
</dbReference>